<accession>A0A0F9H517</accession>
<organism evidence="1">
    <name type="scientific">marine sediment metagenome</name>
    <dbReference type="NCBI Taxonomy" id="412755"/>
    <lineage>
        <taxon>unclassified sequences</taxon>
        <taxon>metagenomes</taxon>
        <taxon>ecological metagenomes</taxon>
    </lineage>
</organism>
<sequence>MDKIDNIQVSAFFKIPECKLEEFKQRVAETMKLIRDKGTKAIKYDVFINSDQDECEVREEYKNSEDLIDHMVKFRNYFQTKFFNVSL</sequence>
<dbReference type="AlphaFoldDB" id="A0A0F9H517"/>
<dbReference type="EMBL" id="LAZR01018010">
    <property type="protein sequence ID" value="KKL98061.1"/>
    <property type="molecule type" value="Genomic_DNA"/>
</dbReference>
<protein>
    <recommendedName>
        <fullName evidence="2">ABM domain-containing protein</fullName>
    </recommendedName>
</protein>
<evidence type="ECO:0008006" key="2">
    <source>
        <dbReference type="Google" id="ProtNLM"/>
    </source>
</evidence>
<gene>
    <name evidence="1" type="ORF">LCGC14_1828200</name>
</gene>
<dbReference type="Gene3D" id="3.30.70.100">
    <property type="match status" value="1"/>
</dbReference>
<reference evidence="1" key="1">
    <citation type="journal article" date="2015" name="Nature">
        <title>Complex archaea that bridge the gap between prokaryotes and eukaryotes.</title>
        <authorList>
            <person name="Spang A."/>
            <person name="Saw J.H."/>
            <person name="Jorgensen S.L."/>
            <person name="Zaremba-Niedzwiedzka K."/>
            <person name="Martijn J."/>
            <person name="Lind A.E."/>
            <person name="van Eijk R."/>
            <person name="Schleper C."/>
            <person name="Guy L."/>
            <person name="Ettema T.J."/>
        </authorList>
    </citation>
    <scope>NUCLEOTIDE SEQUENCE</scope>
</reference>
<evidence type="ECO:0000313" key="1">
    <source>
        <dbReference type="EMBL" id="KKL98061.1"/>
    </source>
</evidence>
<name>A0A0F9H517_9ZZZZ</name>
<proteinExistence type="predicted"/>
<comment type="caution">
    <text evidence="1">The sequence shown here is derived from an EMBL/GenBank/DDBJ whole genome shotgun (WGS) entry which is preliminary data.</text>
</comment>